<dbReference type="RefSeq" id="WP_142704845.1">
    <property type="nucleotide sequence ID" value="NZ_VIRS01000007.1"/>
</dbReference>
<protein>
    <submittedName>
        <fullName evidence="2">DUF4192 domain-containing protein</fullName>
    </submittedName>
</protein>
<feature type="compositionally biased region" description="Low complexity" evidence="1">
    <location>
        <begin position="107"/>
        <end position="121"/>
    </location>
</feature>
<comment type="caution">
    <text evidence="2">The sequence shown here is derived from an EMBL/GenBank/DDBJ whole genome shotgun (WGS) entry which is preliminary data.</text>
</comment>
<dbReference type="InterPro" id="IPR025447">
    <property type="entry name" value="DUF4192"/>
</dbReference>
<organism evidence="2 3">
    <name type="scientific">Cryptosporangium phraense</name>
    <dbReference type="NCBI Taxonomy" id="2593070"/>
    <lineage>
        <taxon>Bacteria</taxon>
        <taxon>Bacillati</taxon>
        <taxon>Actinomycetota</taxon>
        <taxon>Actinomycetes</taxon>
        <taxon>Cryptosporangiales</taxon>
        <taxon>Cryptosporangiaceae</taxon>
        <taxon>Cryptosporangium</taxon>
    </lineage>
</organism>
<feature type="region of interest" description="Disordered" evidence="1">
    <location>
        <begin position="95"/>
        <end position="136"/>
    </location>
</feature>
<sequence>MTSLSSPPGQPVVRLSSPPEIVRAIPQFLGFHPTASVVVLGLAGPELRLRMTLRIDLPEPGLERPAAEEVALRLAAEHVSACVVVLFTAPPADVSPAADPPADESPADVSPAADSPADEAGGPPPEEPEPVVGEGRAGMRGASAAFAVQAALGDAGLDVRELLRTEDGRWWSYTCERSCCPPDGLPLGSGPTTLLEVLRVAAGRPVFSDRSAMVGSVERKPGEPTDALEAELRARTEQMAGEARAAQAARDLAAIQGRLTRDAARPAGRTDDEDRYDDRTVAMVAVALQNVSVRDASFAWTGGPLADAATALWRELVRRVPPPYAAAPATLLAVSAYREGDGVLADTYLRRALRDDPEYRMADLVLTSLENGFHPTEVESALGLSRPPVHGPHGQGPKSGTVPKSRAGTDARRRASGTDAR</sequence>
<dbReference type="OrthoDB" id="3264463at2"/>
<proteinExistence type="predicted"/>
<dbReference type="InParanoid" id="A0A545AU67"/>
<dbReference type="Pfam" id="PF13830">
    <property type="entry name" value="DUF4192"/>
    <property type="match status" value="1"/>
</dbReference>
<evidence type="ECO:0000256" key="1">
    <source>
        <dbReference type="SAM" id="MobiDB-lite"/>
    </source>
</evidence>
<feature type="region of interest" description="Disordered" evidence="1">
    <location>
        <begin position="382"/>
        <end position="421"/>
    </location>
</feature>
<reference evidence="2 3" key="1">
    <citation type="submission" date="2019-07" db="EMBL/GenBank/DDBJ databases">
        <title>Cryptosporangium phraense sp. nov., isolated from plant litter.</title>
        <authorList>
            <person name="Suriyachadkun C."/>
        </authorList>
    </citation>
    <scope>NUCLEOTIDE SEQUENCE [LARGE SCALE GENOMIC DNA]</scope>
    <source>
        <strain evidence="2 3">A-T 5661</strain>
    </source>
</reference>
<accession>A0A545AU67</accession>
<dbReference type="AlphaFoldDB" id="A0A545AU67"/>
<evidence type="ECO:0000313" key="3">
    <source>
        <dbReference type="Proteomes" id="UP000317982"/>
    </source>
</evidence>
<keyword evidence="3" id="KW-1185">Reference proteome</keyword>
<dbReference type="Proteomes" id="UP000317982">
    <property type="component" value="Unassembled WGS sequence"/>
</dbReference>
<evidence type="ECO:0000313" key="2">
    <source>
        <dbReference type="EMBL" id="TQS44864.1"/>
    </source>
</evidence>
<dbReference type="EMBL" id="VIRS01000007">
    <property type="protein sequence ID" value="TQS44864.1"/>
    <property type="molecule type" value="Genomic_DNA"/>
</dbReference>
<name>A0A545AU67_9ACTN</name>
<gene>
    <name evidence="2" type="ORF">FL583_13025</name>
</gene>